<organism evidence="3 4">
    <name type="scientific">Wenjunlia tyrosinilytica</name>
    <dbReference type="NCBI Taxonomy" id="1544741"/>
    <lineage>
        <taxon>Bacteria</taxon>
        <taxon>Bacillati</taxon>
        <taxon>Actinomycetota</taxon>
        <taxon>Actinomycetes</taxon>
        <taxon>Kitasatosporales</taxon>
        <taxon>Streptomycetaceae</taxon>
        <taxon>Wenjunlia</taxon>
    </lineage>
</organism>
<feature type="region of interest" description="Disordered" evidence="1">
    <location>
        <begin position="81"/>
        <end position="123"/>
    </location>
</feature>
<comment type="caution">
    <text evidence="3">The sequence shown here is derived from an EMBL/GenBank/DDBJ whole genome shotgun (WGS) entry which is preliminary data.</text>
</comment>
<accession>A0A918DYK8</accession>
<dbReference type="EMBL" id="BMMS01000018">
    <property type="protein sequence ID" value="GGO92478.1"/>
    <property type="molecule type" value="Genomic_DNA"/>
</dbReference>
<evidence type="ECO:0000313" key="3">
    <source>
        <dbReference type="EMBL" id="GGO92478.1"/>
    </source>
</evidence>
<dbReference type="InterPro" id="IPR036817">
    <property type="entry name" value="Transthyretin/HIU_hydrolase_sf"/>
</dbReference>
<keyword evidence="3" id="KW-0378">Hydrolase</keyword>
<dbReference type="Gene3D" id="2.60.40.180">
    <property type="entry name" value="Transthyretin/hydroxyisourate hydrolase domain"/>
    <property type="match status" value="1"/>
</dbReference>
<dbReference type="GO" id="GO:0006144">
    <property type="term" value="P:purine nucleobase metabolic process"/>
    <property type="evidence" value="ECO:0007669"/>
    <property type="project" value="TreeGrafter"/>
</dbReference>
<dbReference type="GO" id="GO:0016787">
    <property type="term" value="F:hydrolase activity"/>
    <property type="evidence" value="ECO:0007669"/>
    <property type="project" value="UniProtKB-KW"/>
</dbReference>
<protein>
    <submittedName>
        <fullName evidence="3">5-hydroxyisourate hydrolase</fullName>
    </submittedName>
</protein>
<evidence type="ECO:0000313" key="4">
    <source>
        <dbReference type="Proteomes" id="UP000641932"/>
    </source>
</evidence>
<dbReference type="AlphaFoldDB" id="A0A918DYK8"/>
<evidence type="ECO:0000256" key="1">
    <source>
        <dbReference type="SAM" id="MobiDB-lite"/>
    </source>
</evidence>
<dbReference type="PANTHER" id="PTHR10395:SF7">
    <property type="entry name" value="5-HYDROXYISOURATE HYDROLASE"/>
    <property type="match status" value="1"/>
</dbReference>
<dbReference type="RefSeq" id="WP_189133363.1">
    <property type="nucleotide sequence ID" value="NZ_BMMS01000018.1"/>
</dbReference>
<sequence>MSEHAGTSVSTHILDTSVGRPAEGVAVELAVRSGDGTSWDRFAASATDTDGRCKDLPELPLGTRDVRLRFEVAPYFLSQDRRSPNVHGHFPQDAEDEQAEGKQAEGKQDAPRTRDSAPENRDRGVFFPEVSVAFTVEPGEHYHVPLLLNPFGYSVYRGS</sequence>
<reference evidence="3" key="1">
    <citation type="journal article" date="2014" name="Int. J. Syst. Evol. Microbiol.">
        <title>Complete genome sequence of Corynebacterium casei LMG S-19264T (=DSM 44701T), isolated from a smear-ripened cheese.</title>
        <authorList>
            <consortium name="US DOE Joint Genome Institute (JGI-PGF)"/>
            <person name="Walter F."/>
            <person name="Albersmeier A."/>
            <person name="Kalinowski J."/>
            <person name="Ruckert C."/>
        </authorList>
    </citation>
    <scope>NUCLEOTIDE SEQUENCE</scope>
    <source>
        <strain evidence="3">CGMCC 4.7201</strain>
    </source>
</reference>
<evidence type="ECO:0000259" key="2">
    <source>
        <dbReference type="Pfam" id="PF00576"/>
    </source>
</evidence>
<dbReference type="Pfam" id="PF00576">
    <property type="entry name" value="Transthyretin"/>
    <property type="match status" value="1"/>
</dbReference>
<dbReference type="PROSITE" id="PS00768">
    <property type="entry name" value="TRANSTHYRETIN_1"/>
    <property type="match status" value="1"/>
</dbReference>
<dbReference type="Proteomes" id="UP000641932">
    <property type="component" value="Unassembled WGS sequence"/>
</dbReference>
<feature type="compositionally biased region" description="Basic and acidic residues" evidence="1">
    <location>
        <begin position="99"/>
        <end position="123"/>
    </location>
</feature>
<gene>
    <name evidence="3" type="ORF">GCM10012280_42750</name>
</gene>
<keyword evidence="4" id="KW-1185">Reference proteome</keyword>
<proteinExistence type="predicted"/>
<dbReference type="PANTHER" id="PTHR10395">
    <property type="entry name" value="URICASE AND TRANSTHYRETIN-RELATED"/>
    <property type="match status" value="1"/>
</dbReference>
<feature type="domain" description="Transthyretin/hydroxyisourate hydrolase" evidence="2">
    <location>
        <begin position="9"/>
        <end position="158"/>
    </location>
</feature>
<name>A0A918DYK8_9ACTN</name>
<dbReference type="InterPro" id="IPR023418">
    <property type="entry name" value="Thyroxine_BS"/>
</dbReference>
<reference evidence="3" key="2">
    <citation type="submission" date="2020-09" db="EMBL/GenBank/DDBJ databases">
        <authorList>
            <person name="Sun Q."/>
            <person name="Zhou Y."/>
        </authorList>
    </citation>
    <scope>NUCLEOTIDE SEQUENCE</scope>
    <source>
        <strain evidence="3">CGMCC 4.7201</strain>
    </source>
</reference>
<dbReference type="SUPFAM" id="SSF49472">
    <property type="entry name" value="Transthyretin (synonym: prealbumin)"/>
    <property type="match status" value="2"/>
</dbReference>
<dbReference type="InterPro" id="IPR023416">
    <property type="entry name" value="Transthyretin/HIU_hydrolase_d"/>
</dbReference>